<gene>
    <name evidence="2" type="ORF">ACFQ1S_36870</name>
</gene>
<evidence type="ECO:0000256" key="1">
    <source>
        <dbReference type="SAM" id="MobiDB-lite"/>
    </source>
</evidence>
<protein>
    <recommendedName>
        <fullName evidence="4">DUF2293 domain-containing protein</fullName>
    </recommendedName>
</protein>
<accession>A0ABW3MN48</accession>
<proteinExistence type="predicted"/>
<name>A0ABW3MN48_9PSEU</name>
<organism evidence="2 3">
    <name type="scientific">Kibdelosporangium lantanae</name>
    <dbReference type="NCBI Taxonomy" id="1497396"/>
    <lineage>
        <taxon>Bacteria</taxon>
        <taxon>Bacillati</taxon>
        <taxon>Actinomycetota</taxon>
        <taxon>Actinomycetes</taxon>
        <taxon>Pseudonocardiales</taxon>
        <taxon>Pseudonocardiaceae</taxon>
        <taxon>Kibdelosporangium</taxon>
    </lineage>
</organism>
<comment type="caution">
    <text evidence="2">The sequence shown here is derived from an EMBL/GenBank/DDBJ whole genome shotgun (WGS) entry which is preliminary data.</text>
</comment>
<reference evidence="3" key="1">
    <citation type="journal article" date="2019" name="Int. J. Syst. Evol. Microbiol.">
        <title>The Global Catalogue of Microorganisms (GCM) 10K type strain sequencing project: providing services to taxonomists for standard genome sequencing and annotation.</title>
        <authorList>
            <consortium name="The Broad Institute Genomics Platform"/>
            <consortium name="The Broad Institute Genome Sequencing Center for Infectious Disease"/>
            <person name="Wu L."/>
            <person name="Ma J."/>
        </authorList>
    </citation>
    <scope>NUCLEOTIDE SEQUENCE [LARGE SCALE GENOMIC DNA]</scope>
    <source>
        <strain evidence="3">JCM 31486</strain>
    </source>
</reference>
<sequence length="163" mass="18198">MNPFSTHGWSRPDPYTTPPTIPPPNRTSIHTPRTCPQPNQTHWLAPDISDARKDRLTQRQNTAPDLMVHVPLTDWTCAECSDTGPYLIMDAAGPTCLTCADMDHLVFLPSGDATLTRRARKASGLAAVVVRFNKSRKRYDRKGILVEERALEEAEQSCLADEE</sequence>
<feature type="compositionally biased region" description="Polar residues" evidence="1">
    <location>
        <begin position="26"/>
        <end position="42"/>
    </location>
</feature>
<feature type="compositionally biased region" description="Pro residues" evidence="1">
    <location>
        <begin position="15"/>
        <end position="25"/>
    </location>
</feature>
<keyword evidence="3" id="KW-1185">Reference proteome</keyword>
<evidence type="ECO:0008006" key="4">
    <source>
        <dbReference type="Google" id="ProtNLM"/>
    </source>
</evidence>
<evidence type="ECO:0000313" key="3">
    <source>
        <dbReference type="Proteomes" id="UP001597045"/>
    </source>
</evidence>
<dbReference type="Proteomes" id="UP001597045">
    <property type="component" value="Unassembled WGS sequence"/>
</dbReference>
<feature type="non-terminal residue" evidence="2">
    <location>
        <position position="163"/>
    </location>
</feature>
<feature type="region of interest" description="Disordered" evidence="1">
    <location>
        <begin position="1"/>
        <end position="48"/>
    </location>
</feature>
<dbReference type="EMBL" id="JBHTIS010003040">
    <property type="protein sequence ID" value="MFD1050709.1"/>
    <property type="molecule type" value="Genomic_DNA"/>
</dbReference>
<evidence type="ECO:0000313" key="2">
    <source>
        <dbReference type="EMBL" id="MFD1050709.1"/>
    </source>
</evidence>